<dbReference type="PROSITE" id="PS00518">
    <property type="entry name" value="ZF_RING_1"/>
    <property type="match status" value="1"/>
</dbReference>
<feature type="region of interest" description="Disordered" evidence="5">
    <location>
        <begin position="354"/>
        <end position="387"/>
    </location>
</feature>
<dbReference type="PROSITE" id="PS50089">
    <property type="entry name" value="ZF_RING_2"/>
    <property type="match status" value="1"/>
</dbReference>
<evidence type="ECO:0000256" key="1">
    <source>
        <dbReference type="ARBA" id="ARBA00022723"/>
    </source>
</evidence>
<dbReference type="SMART" id="SM00184">
    <property type="entry name" value="RING"/>
    <property type="match status" value="1"/>
</dbReference>
<gene>
    <name evidence="7" type="ORF">GGX14DRAFT_669276</name>
</gene>
<dbReference type="InterPro" id="IPR017907">
    <property type="entry name" value="Znf_RING_CS"/>
</dbReference>
<accession>A0AAD6VS57</accession>
<keyword evidence="3" id="KW-0862">Zinc</keyword>
<name>A0AAD6VS57_9AGAR</name>
<evidence type="ECO:0000259" key="6">
    <source>
        <dbReference type="PROSITE" id="PS50089"/>
    </source>
</evidence>
<dbReference type="Proteomes" id="UP001219525">
    <property type="component" value="Unassembled WGS sequence"/>
</dbReference>
<proteinExistence type="predicted"/>
<feature type="compositionally biased region" description="Low complexity" evidence="5">
    <location>
        <begin position="244"/>
        <end position="271"/>
    </location>
</feature>
<protein>
    <recommendedName>
        <fullName evidence="6">RING-type domain-containing protein</fullName>
    </recommendedName>
</protein>
<evidence type="ECO:0000256" key="2">
    <source>
        <dbReference type="ARBA" id="ARBA00022771"/>
    </source>
</evidence>
<evidence type="ECO:0000256" key="5">
    <source>
        <dbReference type="SAM" id="MobiDB-lite"/>
    </source>
</evidence>
<dbReference type="GO" id="GO:0008270">
    <property type="term" value="F:zinc ion binding"/>
    <property type="evidence" value="ECO:0007669"/>
    <property type="project" value="UniProtKB-KW"/>
</dbReference>
<feature type="region of interest" description="Disordered" evidence="5">
    <location>
        <begin position="221"/>
        <end position="276"/>
    </location>
</feature>
<keyword evidence="8" id="KW-1185">Reference proteome</keyword>
<feature type="domain" description="RING-type" evidence="6">
    <location>
        <begin position="145"/>
        <end position="189"/>
    </location>
</feature>
<keyword evidence="2 4" id="KW-0863">Zinc-finger</keyword>
<dbReference type="Gene3D" id="3.30.40.10">
    <property type="entry name" value="Zinc/RING finger domain, C3HC4 (zinc finger)"/>
    <property type="match status" value="1"/>
</dbReference>
<reference evidence="7" key="1">
    <citation type="submission" date="2023-03" db="EMBL/GenBank/DDBJ databases">
        <title>Massive genome expansion in bonnet fungi (Mycena s.s.) driven by repeated elements and novel gene families across ecological guilds.</title>
        <authorList>
            <consortium name="Lawrence Berkeley National Laboratory"/>
            <person name="Harder C.B."/>
            <person name="Miyauchi S."/>
            <person name="Viragh M."/>
            <person name="Kuo A."/>
            <person name="Thoen E."/>
            <person name="Andreopoulos B."/>
            <person name="Lu D."/>
            <person name="Skrede I."/>
            <person name="Drula E."/>
            <person name="Henrissat B."/>
            <person name="Morin E."/>
            <person name="Kohler A."/>
            <person name="Barry K."/>
            <person name="LaButti K."/>
            <person name="Morin E."/>
            <person name="Salamov A."/>
            <person name="Lipzen A."/>
            <person name="Mereny Z."/>
            <person name="Hegedus B."/>
            <person name="Baldrian P."/>
            <person name="Stursova M."/>
            <person name="Weitz H."/>
            <person name="Taylor A."/>
            <person name="Grigoriev I.V."/>
            <person name="Nagy L.G."/>
            <person name="Martin F."/>
            <person name="Kauserud H."/>
        </authorList>
    </citation>
    <scope>NUCLEOTIDE SEQUENCE</scope>
    <source>
        <strain evidence="7">9144</strain>
    </source>
</reference>
<evidence type="ECO:0000256" key="3">
    <source>
        <dbReference type="ARBA" id="ARBA00022833"/>
    </source>
</evidence>
<dbReference type="Pfam" id="PF13445">
    <property type="entry name" value="zf-RING_UBOX"/>
    <property type="match status" value="1"/>
</dbReference>
<dbReference type="SUPFAM" id="SSF57850">
    <property type="entry name" value="RING/U-box"/>
    <property type="match status" value="1"/>
</dbReference>
<sequence length="401" mass="43861">MNAAVRGVGLEQSHLLDSSIGRAEAVELVPAIRCHLMLQTTHLRYLPVLRVVLFAMHLRVRRRTRPQFSLGFWMGMHLDLTRLDWAVGRRRGRRADAYRARWIEVGLRALPPVRAHPTASIAVAPSTRAQLHQHKPTPALMPLDCSICHRPIAAPVSLPCGHVFCLACVRHTVDAIKACSVQHFCPACRAPYSVVTIDPALVPPYLRPHVLPPIRPLFLGDAPPAGPPAPTPSFSTTHRRSQRRAAPQPHARSRSASPAATAAVEPTASTSQQIQVLPPTPTIADLGRAAAEAAALRLSCATWRRRAEVHAAANTALLALARRARETALRMLAERNAARSRSALFQMQAEIVAKERQADSQRRLSPTPDADDQSELAPPVKRRRLGLPSDCDEMAILFASG</sequence>
<evidence type="ECO:0000256" key="4">
    <source>
        <dbReference type="PROSITE-ProRule" id="PRU00175"/>
    </source>
</evidence>
<evidence type="ECO:0000313" key="7">
    <source>
        <dbReference type="EMBL" id="KAJ7221282.1"/>
    </source>
</evidence>
<evidence type="ECO:0000313" key="8">
    <source>
        <dbReference type="Proteomes" id="UP001219525"/>
    </source>
</evidence>
<organism evidence="7 8">
    <name type="scientific">Mycena pura</name>
    <dbReference type="NCBI Taxonomy" id="153505"/>
    <lineage>
        <taxon>Eukaryota</taxon>
        <taxon>Fungi</taxon>
        <taxon>Dikarya</taxon>
        <taxon>Basidiomycota</taxon>
        <taxon>Agaricomycotina</taxon>
        <taxon>Agaricomycetes</taxon>
        <taxon>Agaricomycetidae</taxon>
        <taxon>Agaricales</taxon>
        <taxon>Marasmiineae</taxon>
        <taxon>Mycenaceae</taxon>
        <taxon>Mycena</taxon>
    </lineage>
</organism>
<comment type="caution">
    <text evidence="7">The sequence shown here is derived from an EMBL/GenBank/DDBJ whole genome shotgun (WGS) entry which is preliminary data.</text>
</comment>
<dbReference type="InterPro" id="IPR027370">
    <property type="entry name" value="Znf-RING_euk"/>
</dbReference>
<dbReference type="InterPro" id="IPR001841">
    <property type="entry name" value="Znf_RING"/>
</dbReference>
<dbReference type="InterPro" id="IPR013083">
    <property type="entry name" value="Znf_RING/FYVE/PHD"/>
</dbReference>
<keyword evidence="1" id="KW-0479">Metal-binding</keyword>
<dbReference type="EMBL" id="JARJCW010000008">
    <property type="protein sequence ID" value="KAJ7221282.1"/>
    <property type="molecule type" value="Genomic_DNA"/>
</dbReference>
<dbReference type="AlphaFoldDB" id="A0AAD6VS57"/>